<dbReference type="PROSITE" id="PS51695">
    <property type="entry name" value="SEDOLISIN"/>
    <property type="match status" value="1"/>
</dbReference>
<feature type="chain" id="PRO_5047123476" evidence="9">
    <location>
        <begin position="46"/>
        <end position="708"/>
    </location>
</feature>
<feature type="signal peptide" evidence="9">
    <location>
        <begin position="1"/>
        <end position="45"/>
    </location>
</feature>
<keyword evidence="12" id="KW-1185">Reference proteome</keyword>
<evidence type="ECO:0000313" key="11">
    <source>
        <dbReference type="EMBL" id="GAA4170226.1"/>
    </source>
</evidence>
<evidence type="ECO:0000256" key="6">
    <source>
        <dbReference type="ARBA" id="ARBA00022837"/>
    </source>
</evidence>
<dbReference type="Pfam" id="PF09286">
    <property type="entry name" value="Pro-kuma_activ"/>
    <property type="match status" value="1"/>
</dbReference>
<evidence type="ECO:0000256" key="3">
    <source>
        <dbReference type="ARBA" id="ARBA00022723"/>
    </source>
</evidence>
<dbReference type="CDD" id="cd11377">
    <property type="entry name" value="Pro-peptidase_S53"/>
    <property type="match status" value="1"/>
</dbReference>
<evidence type="ECO:0000256" key="8">
    <source>
        <dbReference type="SAM" id="MobiDB-lite"/>
    </source>
</evidence>
<accession>A0ABP7ZTX0</accession>
<dbReference type="EMBL" id="BAABBW010000001">
    <property type="protein sequence ID" value="GAA4170226.1"/>
    <property type="molecule type" value="Genomic_DNA"/>
</dbReference>
<feature type="region of interest" description="Disordered" evidence="8">
    <location>
        <begin position="163"/>
        <end position="195"/>
    </location>
</feature>
<evidence type="ECO:0000313" key="12">
    <source>
        <dbReference type="Proteomes" id="UP001501079"/>
    </source>
</evidence>
<feature type="domain" description="Peptidase S53" evidence="10">
    <location>
        <begin position="259"/>
        <end position="708"/>
    </location>
</feature>
<evidence type="ECO:0000256" key="9">
    <source>
        <dbReference type="SAM" id="SignalP"/>
    </source>
</evidence>
<dbReference type="GO" id="GO:0008233">
    <property type="term" value="F:peptidase activity"/>
    <property type="evidence" value="ECO:0007669"/>
    <property type="project" value="UniProtKB-KW"/>
</dbReference>
<keyword evidence="6" id="KW-0106">Calcium</keyword>
<dbReference type="SUPFAM" id="SSF52743">
    <property type="entry name" value="Subtilisin-like"/>
    <property type="match status" value="1"/>
</dbReference>
<dbReference type="PANTHER" id="PTHR14218">
    <property type="entry name" value="PROTEASE S8 TRIPEPTIDYL PEPTIDASE I CLN2"/>
    <property type="match status" value="1"/>
</dbReference>
<evidence type="ECO:0000256" key="7">
    <source>
        <dbReference type="ARBA" id="ARBA00023145"/>
    </source>
</evidence>
<name>A0ABP7ZTX0_9MICO</name>
<dbReference type="GO" id="GO:0006508">
    <property type="term" value="P:proteolysis"/>
    <property type="evidence" value="ECO:0007669"/>
    <property type="project" value="UniProtKB-KW"/>
</dbReference>
<keyword evidence="4" id="KW-0378">Hydrolase</keyword>
<evidence type="ECO:0000259" key="10">
    <source>
        <dbReference type="PROSITE" id="PS51695"/>
    </source>
</evidence>
<dbReference type="Proteomes" id="UP001501079">
    <property type="component" value="Unassembled WGS sequence"/>
</dbReference>
<proteinExistence type="predicted"/>
<evidence type="ECO:0000256" key="4">
    <source>
        <dbReference type="ARBA" id="ARBA00022801"/>
    </source>
</evidence>
<dbReference type="SMART" id="SM00944">
    <property type="entry name" value="Pro-kuma_activ"/>
    <property type="match status" value="1"/>
</dbReference>
<dbReference type="Gene3D" id="3.40.50.200">
    <property type="entry name" value="Peptidase S8/S53 domain"/>
    <property type="match status" value="1"/>
</dbReference>
<keyword evidence="9" id="KW-0732">Signal</keyword>
<dbReference type="InterPro" id="IPR050819">
    <property type="entry name" value="Tripeptidyl-peptidase_I"/>
</dbReference>
<dbReference type="InterPro" id="IPR015366">
    <property type="entry name" value="S53_propep"/>
</dbReference>
<dbReference type="SUPFAM" id="SSF54897">
    <property type="entry name" value="Protease propeptides/inhibitors"/>
    <property type="match status" value="1"/>
</dbReference>
<keyword evidence="7" id="KW-0865">Zymogen</keyword>
<evidence type="ECO:0000256" key="2">
    <source>
        <dbReference type="ARBA" id="ARBA00022670"/>
    </source>
</evidence>
<comment type="caution">
    <text evidence="11">The sequence shown here is derived from an EMBL/GenBank/DDBJ whole genome shotgun (WGS) entry which is preliminary data.</text>
</comment>
<feature type="region of interest" description="Disordered" evidence="8">
    <location>
        <begin position="47"/>
        <end position="76"/>
    </location>
</feature>
<comment type="cofactor">
    <cofactor evidence="1">
        <name>Ca(2+)</name>
        <dbReference type="ChEBI" id="CHEBI:29108"/>
    </cofactor>
</comment>
<dbReference type="InterPro" id="IPR030400">
    <property type="entry name" value="Sedolisin_dom"/>
</dbReference>
<gene>
    <name evidence="11" type="ORF">GCM10022287_07820</name>
</gene>
<protein>
    <submittedName>
        <fullName evidence="11">Protease pro-enzyme activation domain-containing protein</fullName>
    </submittedName>
</protein>
<evidence type="ECO:0000256" key="1">
    <source>
        <dbReference type="ARBA" id="ARBA00001913"/>
    </source>
</evidence>
<dbReference type="InterPro" id="IPR036852">
    <property type="entry name" value="Peptidase_S8/S53_dom_sf"/>
</dbReference>
<organism evidence="11 12">
    <name type="scientific">Gryllotalpicola koreensis</name>
    <dbReference type="NCBI Taxonomy" id="993086"/>
    <lineage>
        <taxon>Bacteria</taxon>
        <taxon>Bacillati</taxon>
        <taxon>Actinomycetota</taxon>
        <taxon>Actinomycetes</taxon>
        <taxon>Micrococcales</taxon>
        <taxon>Microbacteriaceae</taxon>
        <taxon>Gryllotalpicola</taxon>
    </lineage>
</organism>
<dbReference type="CDD" id="cd04056">
    <property type="entry name" value="Peptidases_S53"/>
    <property type="match status" value="1"/>
</dbReference>
<dbReference type="PANTHER" id="PTHR14218:SF15">
    <property type="entry name" value="TRIPEPTIDYL-PEPTIDASE 1"/>
    <property type="match status" value="1"/>
</dbReference>
<keyword evidence="5" id="KW-0720">Serine protease</keyword>
<keyword evidence="3" id="KW-0479">Metal-binding</keyword>
<keyword evidence="2 11" id="KW-0645">Protease</keyword>
<reference evidence="12" key="1">
    <citation type="journal article" date="2019" name="Int. J. Syst. Evol. Microbiol.">
        <title>The Global Catalogue of Microorganisms (GCM) 10K type strain sequencing project: providing services to taxonomists for standard genome sequencing and annotation.</title>
        <authorList>
            <consortium name="The Broad Institute Genomics Platform"/>
            <consortium name="The Broad Institute Genome Sequencing Center for Infectious Disease"/>
            <person name="Wu L."/>
            <person name="Ma J."/>
        </authorList>
    </citation>
    <scope>NUCLEOTIDE SEQUENCE [LARGE SCALE GENOMIC DNA]</scope>
    <source>
        <strain evidence="12">JCM 17591</strain>
    </source>
</reference>
<sequence>MAPKWVVCAATRLPYHLRVPRVRARLALAAAATALITLGTAGVAAATPSPSPSWQQVPSGPTGSQLPGATAFGDTPGDTPEQVSFVLAGRRIEQLKQAVLRGAQPQLSVAQFANSYGQPTHDITALTGYLARFGIHSTVAPSRLNVVTTGTASAYNRALNVSQKQYRVPPQRGRNGKPGRQQNVHAPTGAPQLPPQLARDVTAIFGLSNYAPFSSSAVTPSSQRLSPARVEAAAANPADDLQWGNELCFEILGRFPTECNLPSDFAARYDLDEVTVTGRPGDAAADGTGQTIGIVTFAPYETSAAEEFWYEQTLTPQRPRTVTVRDVDGGAGPVTDDSAETDLDVEQAGGVAPGADIVVYQAPNTDAGAIDALFQAAGENLAGSVSMSWAESETFVRLAQANGEAGGGWHDAFDLAFLELAAQGQSAFVPSGDQGPYQAVAEDGINTTNLTVSAFAASPFVTAAGGTTLPYEVDYSGSTGATVHVTVPAERAWSSDYLWQAQAETWGISYTDAANMFLLGSLGYSVGASGGGYSAAEPLPPYQRAVSGGTGFTAVQHLTPTTPKTLAPGLTLPTAWTVNEDPGLVRGRATGRAVPDLSADADAYSGYLYFAPVAGGIIPEGGGTSFVAPQFAGAAAVINQANRARGGFWNPALYAAASGRNSPVTPLSAAGAGNDNTYYTGTPGTVYNPATGLGTPDFAKLAVTLRRR</sequence>
<feature type="compositionally biased region" description="Low complexity" evidence="8">
    <location>
        <begin position="47"/>
        <end position="61"/>
    </location>
</feature>
<evidence type="ECO:0000256" key="5">
    <source>
        <dbReference type="ARBA" id="ARBA00022825"/>
    </source>
</evidence>